<protein>
    <submittedName>
        <fullName evidence="1">Uncharacterized protein</fullName>
    </submittedName>
</protein>
<organism evidence="1">
    <name type="scientific">marine sediment metagenome</name>
    <dbReference type="NCBI Taxonomy" id="412755"/>
    <lineage>
        <taxon>unclassified sequences</taxon>
        <taxon>metagenomes</taxon>
        <taxon>ecological metagenomes</taxon>
    </lineage>
</organism>
<proteinExistence type="predicted"/>
<name>X1KTQ4_9ZZZZ</name>
<comment type="caution">
    <text evidence="1">The sequence shown here is derived from an EMBL/GenBank/DDBJ whole genome shotgun (WGS) entry which is preliminary data.</text>
</comment>
<dbReference type="EMBL" id="BARV01003692">
    <property type="protein sequence ID" value="GAI10452.1"/>
    <property type="molecule type" value="Genomic_DNA"/>
</dbReference>
<gene>
    <name evidence="1" type="ORF">S06H3_08671</name>
</gene>
<dbReference type="AlphaFoldDB" id="X1KTQ4"/>
<reference evidence="1" key="1">
    <citation type="journal article" date="2014" name="Front. Microbiol.">
        <title>High frequency of phylogenetically diverse reductive dehalogenase-homologous genes in deep subseafloor sedimentary metagenomes.</title>
        <authorList>
            <person name="Kawai M."/>
            <person name="Futagami T."/>
            <person name="Toyoda A."/>
            <person name="Takaki Y."/>
            <person name="Nishi S."/>
            <person name="Hori S."/>
            <person name="Arai W."/>
            <person name="Tsubouchi T."/>
            <person name="Morono Y."/>
            <person name="Uchiyama I."/>
            <person name="Ito T."/>
            <person name="Fujiyama A."/>
            <person name="Inagaki F."/>
            <person name="Takami H."/>
        </authorList>
    </citation>
    <scope>NUCLEOTIDE SEQUENCE</scope>
    <source>
        <strain evidence="1">Expedition CK06-06</strain>
    </source>
</reference>
<feature type="non-terminal residue" evidence="1">
    <location>
        <position position="79"/>
    </location>
</feature>
<sequence length="79" mass="8624">MKQTVFLIVNSQNGECRLRKAPSASPLEYVFRINLEIPSNPLPAVTIKIPVPSAPAVVTEVKEIPFGVPWAISEGIVRV</sequence>
<evidence type="ECO:0000313" key="1">
    <source>
        <dbReference type="EMBL" id="GAI10452.1"/>
    </source>
</evidence>
<accession>X1KTQ4</accession>